<protein>
    <submittedName>
        <fullName evidence="3">Uncharacterized protein</fullName>
    </submittedName>
</protein>
<keyword evidence="2" id="KW-0732">Signal</keyword>
<evidence type="ECO:0000313" key="3">
    <source>
        <dbReference type="EMBL" id="QFS43450.1"/>
    </source>
</evidence>
<dbReference type="KEGG" id="nsh:GXM_00923"/>
<reference evidence="3 4" key="1">
    <citation type="submission" date="2019-10" db="EMBL/GenBank/DDBJ databases">
        <title>Genomic and transcriptomic insights into the perfect genentic adaptation of a filamentous nitrogen-fixing cyanobacterium to rice fields.</title>
        <authorList>
            <person name="Chen Z."/>
        </authorList>
    </citation>
    <scope>NUCLEOTIDE SEQUENCE [LARGE SCALE GENOMIC DNA]</scope>
    <source>
        <strain evidence="3">CCNUC1</strain>
    </source>
</reference>
<dbReference type="EMBL" id="CP045226">
    <property type="protein sequence ID" value="QFS43450.1"/>
    <property type="molecule type" value="Genomic_DNA"/>
</dbReference>
<feature type="region of interest" description="Disordered" evidence="1">
    <location>
        <begin position="31"/>
        <end position="52"/>
    </location>
</feature>
<accession>A0A5P8VSW1</accession>
<feature type="compositionally biased region" description="Polar residues" evidence="1">
    <location>
        <begin position="31"/>
        <end position="51"/>
    </location>
</feature>
<evidence type="ECO:0000256" key="1">
    <source>
        <dbReference type="SAM" id="MobiDB-lite"/>
    </source>
</evidence>
<evidence type="ECO:0000256" key="2">
    <source>
        <dbReference type="SAM" id="SignalP"/>
    </source>
</evidence>
<evidence type="ECO:0000313" key="4">
    <source>
        <dbReference type="Proteomes" id="UP000326678"/>
    </source>
</evidence>
<dbReference type="Proteomes" id="UP000326678">
    <property type="component" value="Chromosome Gxm1"/>
</dbReference>
<feature type="signal peptide" evidence="2">
    <location>
        <begin position="1"/>
        <end position="26"/>
    </location>
</feature>
<gene>
    <name evidence="3" type="ORF">GXM_00923</name>
</gene>
<feature type="chain" id="PRO_5024798554" evidence="2">
    <location>
        <begin position="27"/>
        <end position="297"/>
    </location>
</feature>
<keyword evidence="4" id="KW-1185">Reference proteome</keyword>
<proteinExistence type="predicted"/>
<sequence>MPLQEFIPVKLPLQLCVVAFSLTATATPLIAQTPNPRQNQVHTESQGNNKPSFLPKILSDIKIKRQPVKSSLLYEGMTQAEVEKVMGKSTDIKVFSNPDMHIEILNYRQESVITKVSMIDGYLSGIACEVKTITTNDVPAFAQGIKIGMSRQEVLKLMGEPISEQRNDISIYKLERLAYAKDGQLPVNIILTDGRVEAMNVGLETPAKILGIILPAEPAMPKSGSVSQRIRVGMNPQQVISIYGQPTFVQPSVFKQQKVVDFVYAALNTDASTRFTFIDDVLTRFSFIPQANLYRSK</sequence>
<dbReference type="AlphaFoldDB" id="A0A5P8VSW1"/>
<organism evidence="3 4">
    <name type="scientific">Nostoc sphaeroides CCNUC1</name>
    <dbReference type="NCBI Taxonomy" id="2653204"/>
    <lineage>
        <taxon>Bacteria</taxon>
        <taxon>Bacillati</taxon>
        <taxon>Cyanobacteriota</taxon>
        <taxon>Cyanophyceae</taxon>
        <taxon>Nostocales</taxon>
        <taxon>Nostocaceae</taxon>
        <taxon>Nostoc</taxon>
    </lineage>
</organism>
<name>A0A5P8VSW1_9NOSO</name>